<gene>
    <name evidence="7" type="ORF">EGR_02919</name>
</gene>
<dbReference type="GO" id="GO:0048311">
    <property type="term" value="P:mitochondrion distribution"/>
    <property type="evidence" value="ECO:0007669"/>
    <property type="project" value="TreeGrafter"/>
</dbReference>
<evidence type="ECO:0000256" key="4">
    <source>
        <dbReference type="SAM" id="Coils"/>
    </source>
</evidence>
<keyword evidence="2 4" id="KW-0175">Coiled coil</keyword>
<evidence type="ECO:0000313" key="8">
    <source>
        <dbReference type="Proteomes" id="UP000019149"/>
    </source>
</evidence>
<dbReference type="RefSeq" id="XP_024353363.1">
    <property type="nucleotide sequence ID" value="XM_024492168.1"/>
</dbReference>
<keyword evidence="8" id="KW-1185">Reference proteome</keyword>
<dbReference type="GeneID" id="36338634"/>
<dbReference type="OrthoDB" id="10067624at2759"/>
<evidence type="ECO:0000256" key="5">
    <source>
        <dbReference type="SAM" id="MobiDB-lite"/>
    </source>
</evidence>
<dbReference type="GO" id="GO:0017022">
    <property type="term" value="F:myosin binding"/>
    <property type="evidence" value="ECO:0007669"/>
    <property type="project" value="TreeGrafter"/>
</dbReference>
<feature type="region of interest" description="Disordered" evidence="5">
    <location>
        <begin position="149"/>
        <end position="186"/>
    </location>
</feature>
<evidence type="ECO:0000256" key="2">
    <source>
        <dbReference type="ARBA" id="ARBA00023054"/>
    </source>
</evidence>
<dbReference type="InterPro" id="IPR051946">
    <property type="entry name" value="Intracell_Traff-Reg"/>
</dbReference>
<feature type="compositionally biased region" description="Polar residues" evidence="5">
    <location>
        <begin position="175"/>
        <end position="184"/>
    </location>
</feature>
<dbReference type="EMBL" id="APAU02000014">
    <property type="protein sequence ID" value="EUB62167.1"/>
    <property type="molecule type" value="Genomic_DNA"/>
</dbReference>
<name>W6UUX5_ECHGR</name>
<dbReference type="GO" id="GO:0006605">
    <property type="term" value="P:protein targeting"/>
    <property type="evidence" value="ECO:0007669"/>
    <property type="project" value="TreeGrafter"/>
</dbReference>
<dbReference type="STRING" id="6210.W6UUX5"/>
<proteinExistence type="predicted"/>
<dbReference type="PANTHER" id="PTHR15751">
    <property type="entry name" value="TRAFFICKING KINESIN-BINDING PROTEIN"/>
    <property type="match status" value="1"/>
</dbReference>
<comment type="caution">
    <text evidence="7">The sequence shown here is derived from an EMBL/GenBank/DDBJ whole genome shotgun (WGS) entry which is preliminary data.</text>
</comment>
<dbReference type="InterPro" id="IPR006933">
    <property type="entry name" value="HAP1_N"/>
</dbReference>
<feature type="coiled-coil region" evidence="4">
    <location>
        <begin position="105"/>
        <end position="132"/>
    </location>
</feature>
<dbReference type="GO" id="GO:0031410">
    <property type="term" value="C:cytoplasmic vesicle"/>
    <property type="evidence" value="ECO:0007669"/>
    <property type="project" value="TreeGrafter"/>
</dbReference>
<feature type="coiled-coil region" evidence="4">
    <location>
        <begin position="244"/>
        <end position="299"/>
    </location>
</feature>
<evidence type="ECO:0000313" key="7">
    <source>
        <dbReference type="EMBL" id="EUB62167.1"/>
    </source>
</evidence>
<accession>W6UUX5</accession>
<dbReference type="PANTHER" id="PTHR15751:SF12">
    <property type="entry name" value="TRAFFICKING KINESIN-BINDING PROTEIN MILT"/>
    <property type="match status" value="1"/>
</dbReference>
<dbReference type="OMA" id="HPNQAAS"/>
<evidence type="ECO:0000259" key="6">
    <source>
        <dbReference type="SMART" id="SM01424"/>
    </source>
</evidence>
<dbReference type="Pfam" id="PF04849">
    <property type="entry name" value="HAP1_N"/>
    <property type="match status" value="1"/>
</dbReference>
<dbReference type="KEGG" id="egl:EGR_02919"/>
<protein>
    <submittedName>
        <fullName evidence="7">Trafficking kinesin-binding protein</fullName>
    </submittedName>
</protein>
<keyword evidence="3" id="KW-0496">Mitochondrion</keyword>
<feature type="domain" description="HAP1 N-terminal" evidence="6">
    <location>
        <begin position="43"/>
        <end position="320"/>
    </location>
</feature>
<comment type="subcellular location">
    <subcellularLocation>
        <location evidence="1">Mitochondrion</location>
    </subcellularLocation>
</comment>
<feature type="compositionally biased region" description="Pro residues" evidence="5">
    <location>
        <begin position="738"/>
        <end position="752"/>
    </location>
</feature>
<dbReference type="GO" id="GO:0005739">
    <property type="term" value="C:mitochondrion"/>
    <property type="evidence" value="ECO:0007669"/>
    <property type="project" value="UniProtKB-SubCell"/>
</dbReference>
<feature type="compositionally biased region" description="Basic and acidic residues" evidence="5">
    <location>
        <begin position="164"/>
        <end position="174"/>
    </location>
</feature>
<dbReference type="AlphaFoldDB" id="W6UUX5"/>
<evidence type="ECO:0000256" key="3">
    <source>
        <dbReference type="ARBA" id="ARBA00023128"/>
    </source>
</evidence>
<sequence length="795" mass="87776">MPRDSSSLGAVDCNKTCMNPVPCKYLLAEYSPDICYASPLVIKQRIDEISSIARLNWTIEVLYDRKLQQMEGSLDDPQALRRLLTDKQNDLELAAQIGKSLLDRNRDLGRQLRESEQQMSAAMETINQLQHSLGMKEELLQMWNDQSANEADLPSADGPFGDPEVSRSRCRSETSGKNGTQASQDDIELIHRKLQALEEENASIRSTKDEQQTVTLKECLRKLGDAMVYMKNLSDEQFRRSDALIQQQNQVNALAARSRELENSLNQVGLTNEMLASKVEELNTVNQNLVRELRDMKDKYDESLTLYTQAQATVRKLRDRSRRASLRPTRLLYSSIEGRQGTDPFSSPLTDKPLSIADELALSLREKSPQSGVALCPIDRRSCQAVDNTMEMHPNQAASRMRTGTECTDWDDPTIDSSGFASCSGTIYPIDSAHRASGGRTEESSPAVVAALLDSRRLVLRHGLDWDVDELEQEPEVEEDEDESSEVIRAFTQHHTSLQLTPIDHWVVDQNAAALPPQHSFDDSTLGSTGLTSIFAQAVRPQRLQLVKQLQGSGVLQRWQRLATPSLTAALYEGPLSGVASRGGVPFSDSFTPTNVTSVSSFLSLRWASGADLSQMHPSSSPNRDIKFVPISSHTPFRNSDAPAFTASTDRLLSEFLAASKRARPIAMPAVRAGSTVAAAATRCTDAVSQTRSRRTSSPAHELTSFRAVSPVCRGLLDASEMTSEPLDLDVAAIKVPAPRPASPQTSTPPPSASLFRRPNISRASPTLHSVQEEPGVIPRHQTSFHLIFSYTLEN</sequence>
<dbReference type="Proteomes" id="UP000019149">
    <property type="component" value="Unassembled WGS sequence"/>
</dbReference>
<evidence type="ECO:0000256" key="1">
    <source>
        <dbReference type="ARBA" id="ARBA00004173"/>
    </source>
</evidence>
<organism evidence="7 8">
    <name type="scientific">Echinococcus granulosus</name>
    <name type="common">Hydatid tapeworm</name>
    <dbReference type="NCBI Taxonomy" id="6210"/>
    <lineage>
        <taxon>Eukaryota</taxon>
        <taxon>Metazoa</taxon>
        <taxon>Spiralia</taxon>
        <taxon>Lophotrochozoa</taxon>
        <taxon>Platyhelminthes</taxon>
        <taxon>Cestoda</taxon>
        <taxon>Eucestoda</taxon>
        <taxon>Cyclophyllidea</taxon>
        <taxon>Taeniidae</taxon>
        <taxon>Echinococcus</taxon>
        <taxon>Echinococcus granulosus group</taxon>
    </lineage>
</organism>
<reference evidence="7 8" key="1">
    <citation type="journal article" date="2013" name="Nat. Genet.">
        <title>The genome of the hydatid tapeworm Echinococcus granulosus.</title>
        <authorList>
            <person name="Zheng H."/>
            <person name="Zhang W."/>
            <person name="Zhang L."/>
            <person name="Zhang Z."/>
            <person name="Li J."/>
            <person name="Lu G."/>
            <person name="Zhu Y."/>
            <person name="Wang Y."/>
            <person name="Huang Y."/>
            <person name="Liu J."/>
            <person name="Kang H."/>
            <person name="Chen J."/>
            <person name="Wang L."/>
            <person name="Chen A."/>
            <person name="Yu S."/>
            <person name="Gao Z."/>
            <person name="Jin L."/>
            <person name="Gu W."/>
            <person name="Wang Z."/>
            <person name="Zhao L."/>
            <person name="Shi B."/>
            <person name="Wen H."/>
            <person name="Lin R."/>
            <person name="Jones M.K."/>
            <person name="Brejova B."/>
            <person name="Vinar T."/>
            <person name="Zhao G."/>
            <person name="McManus D.P."/>
            <person name="Chen Z."/>
            <person name="Zhou Y."/>
            <person name="Wang S."/>
        </authorList>
    </citation>
    <scope>NUCLEOTIDE SEQUENCE [LARGE SCALE GENOMIC DNA]</scope>
</reference>
<dbReference type="GO" id="GO:0047496">
    <property type="term" value="P:vesicle transport along microtubule"/>
    <property type="evidence" value="ECO:0007669"/>
    <property type="project" value="TreeGrafter"/>
</dbReference>
<dbReference type="CTD" id="36338634"/>
<feature type="region of interest" description="Disordered" evidence="5">
    <location>
        <begin position="738"/>
        <end position="758"/>
    </location>
</feature>
<dbReference type="SMART" id="SM01424">
    <property type="entry name" value="HAP1_N"/>
    <property type="match status" value="1"/>
</dbReference>